<comment type="similarity">
    <text evidence="1">Belongs to the plant acyltransferase family.</text>
</comment>
<sequence length="444" mass="47989">MGFTVRRTSGSYVRPATATPAGSLELSAIDRVVGLRHMVPSLHVYAPRGCSDDDRRGGEAQPQPSPASVVREALGKALVDYYPMAGRFVDGPEGPGGARVECTGEGAWFVEAVAAGCSLEDVACLDQYPFAIPEQDLLPDEAPGVQPLDLPLMMQVTEFNCGGFVVGLISSHTITDGLGAGQFMTAIGDYARSLPKPRVTPIWSRELIPKPPKLLSGPLGKPRMLQLRHLTVDLSFDSIEKAKSRLLQSTGRRCSTLDVAIAKTWQARTRSLRLADTSARVTLCVAANVRHLLRGDAWRPKDGAGVAGYYGNCMYPVMVSAESGAVEAADLAVLVAMMQEAKARLPAEFARWAAGELVGVEDPYELPFAYEALFVSDWTRLGFQEADYGWGGPSHVIPLAYHPHMPIAIVGAPPAPRMGVRIMTECVEQEHLPVFKEEMMAFLN</sequence>
<organism evidence="5 6">
    <name type="scientific">Setaria viridis</name>
    <name type="common">Green bristlegrass</name>
    <name type="synonym">Setaria italica subsp. viridis</name>
    <dbReference type="NCBI Taxonomy" id="4556"/>
    <lineage>
        <taxon>Eukaryota</taxon>
        <taxon>Viridiplantae</taxon>
        <taxon>Streptophyta</taxon>
        <taxon>Embryophyta</taxon>
        <taxon>Tracheophyta</taxon>
        <taxon>Spermatophyta</taxon>
        <taxon>Magnoliopsida</taxon>
        <taxon>Liliopsida</taxon>
        <taxon>Poales</taxon>
        <taxon>Poaceae</taxon>
        <taxon>PACMAD clade</taxon>
        <taxon>Panicoideae</taxon>
        <taxon>Panicodae</taxon>
        <taxon>Paniceae</taxon>
        <taxon>Cenchrinae</taxon>
        <taxon>Setaria</taxon>
    </lineage>
</organism>
<dbReference type="Gene3D" id="3.30.559.10">
    <property type="entry name" value="Chloramphenicol acetyltransferase-like domain"/>
    <property type="match status" value="2"/>
</dbReference>
<dbReference type="Gramene" id="TKW12346">
    <property type="protein sequence ID" value="TKW12346"/>
    <property type="gene ID" value="SEVIR_5G030300v2"/>
</dbReference>
<dbReference type="EMBL" id="CM016556">
    <property type="protein sequence ID" value="TKW12346.1"/>
    <property type="molecule type" value="Genomic_DNA"/>
</dbReference>
<dbReference type="OMA" id="VHVVPIQ"/>
<keyword evidence="2" id="KW-0808">Transferase</keyword>
<dbReference type="PANTHER" id="PTHR31147">
    <property type="entry name" value="ACYL TRANSFERASE 4"/>
    <property type="match status" value="1"/>
</dbReference>
<accession>A0A4V6D948</accession>
<protein>
    <submittedName>
        <fullName evidence="5">Uncharacterized protein</fullName>
    </submittedName>
</protein>
<reference evidence="5" key="1">
    <citation type="submission" date="2019-03" db="EMBL/GenBank/DDBJ databases">
        <title>WGS assembly of Setaria viridis.</title>
        <authorList>
            <person name="Huang P."/>
            <person name="Jenkins J."/>
            <person name="Grimwood J."/>
            <person name="Barry K."/>
            <person name="Healey A."/>
            <person name="Mamidi S."/>
            <person name="Sreedasyam A."/>
            <person name="Shu S."/>
            <person name="Feldman M."/>
            <person name="Wu J."/>
            <person name="Yu Y."/>
            <person name="Chen C."/>
            <person name="Johnson J."/>
            <person name="Rokhsar D."/>
            <person name="Baxter I."/>
            <person name="Schmutz J."/>
            <person name="Brutnell T."/>
            <person name="Kellogg E."/>
        </authorList>
    </citation>
    <scope>NUCLEOTIDE SEQUENCE [LARGE SCALE GENOMIC DNA]</scope>
</reference>
<evidence type="ECO:0000256" key="4">
    <source>
        <dbReference type="SAM" id="MobiDB-lite"/>
    </source>
</evidence>
<proteinExistence type="inferred from homology"/>
<dbReference type="InterPro" id="IPR023213">
    <property type="entry name" value="CAT-like_dom_sf"/>
</dbReference>
<keyword evidence="3" id="KW-0012">Acyltransferase</keyword>
<dbReference type="Pfam" id="PF02458">
    <property type="entry name" value="Transferase"/>
    <property type="match status" value="1"/>
</dbReference>
<evidence type="ECO:0000256" key="1">
    <source>
        <dbReference type="ARBA" id="ARBA00009861"/>
    </source>
</evidence>
<dbReference type="GO" id="GO:0016747">
    <property type="term" value="F:acyltransferase activity, transferring groups other than amino-acyl groups"/>
    <property type="evidence" value="ECO:0007669"/>
    <property type="project" value="UniProtKB-ARBA"/>
</dbReference>
<name>A0A4V6D948_SETVI</name>
<evidence type="ECO:0000256" key="2">
    <source>
        <dbReference type="ARBA" id="ARBA00022679"/>
    </source>
</evidence>
<keyword evidence="6" id="KW-1185">Reference proteome</keyword>
<evidence type="ECO:0000256" key="3">
    <source>
        <dbReference type="ARBA" id="ARBA00023315"/>
    </source>
</evidence>
<gene>
    <name evidence="5" type="ORF">SEVIR_5G030300v2</name>
</gene>
<dbReference type="PANTHER" id="PTHR31147:SF1">
    <property type="entry name" value="ACYL TRANSFERASE 4"/>
    <property type="match status" value="1"/>
</dbReference>
<dbReference type="AlphaFoldDB" id="A0A4V6D948"/>
<dbReference type="InterPro" id="IPR050898">
    <property type="entry name" value="Plant_acyltransferase"/>
</dbReference>
<evidence type="ECO:0000313" key="6">
    <source>
        <dbReference type="Proteomes" id="UP000298652"/>
    </source>
</evidence>
<evidence type="ECO:0000313" key="5">
    <source>
        <dbReference type="EMBL" id="TKW12346.1"/>
    </source>
</evidence>
<feature type="region of interest" description="Disordered" evidence="4">
    <location>
        <begin position="49"/>
        <end position="69"/>
    </location>
</feature>
<dbReference type="Proteomes" id="UP000298652">
    <property type="component" value="Chromosome 5"/>
</dbReference>